<protein>
    <submittedName>
        <fullName evidence="1">Histidine phosphatase family protein</fullName>
    </submittedName>
</protein>
<dbReference type="PANTHER" id="PTHR48100:SF1">
    <property type="entry name" value="HISTIDINE PHOSPHATASE FAMILY PROTEIN-RELATED"/>
    <property type="match status" value="1"/>
</dbReference>
<reference evidence="1 2" key="1">
    <citation type="submission" date="2018-05" db="EMBL/GenBank/DDBJ databases">
        <title>Oceanovita maritima gen. nov., sp. nov., a marine bacterium in the family Rhodobacteraceae isolated from surface seawater of Lundu port Xiamen, China.</title>
        <authorList>
            <person name="Hetharua B.H."/>
            <person name="Min D."/>
            <person name="Liao H."/>
            <person name="Tian Y."/>
        </authorList>
    </citation>
    <scope>NUCLEOTIDE SEQUENCE [LARGE SCALE GENOMIC DNA]</scope>
    <source>
        <strain evidence="1 2">FSX-11</strain>
    </source>
</reference>
<dbReference type="CDD" id="cd07067">
    <property type="entry name" value="HP_PGM_like"/>
    <property type="match status" value="1"/>
</dbReference>
<evidence type="ECO:0000313" key="2">
    <source>
        <dbReference type="Proteomes" id="UP000248012"/>
    </source>
</evidence>
<gene>
    <name evidence="1" type="ORF">DI396_07210</name>
</gene>
<dbReference type="InterPro" id="IPR013078">
    <property type="entry name" value="His_Pase_superF_clade-1"/>
</dbReference>
<keyword evidence="2" id="KW-1185">Reference proteome</keyword>
<comment type="caution">
    <text evidence="1">The sequence shown here is derived from an EMBL/GenBank/DDBJ whole genome shotgun (WGS) entry which is preliminary data.</text>
</comment>
<sequence>MSRFFWVRHGPTHAKSMVGWSDIPADLSDIDLIKRVDAHLPEDALVISSDLHRAVATADAIGGNRIRLPHDPDLREIHFGDWELQRFDEVSDPAHIRKFWEQPGEIQAPNGESWNQMHARVSRAAQRLIAAHPAQNIIVVAHFGAILSQVQTARNQAPSDAFAQKIDNLSVTELHWTAEADHPWHPARVNQNL</sequence>
<dbReference type="GO" id="GO:0005737">
    <property type="term" value="C:cytoplasm"/>
    <property type="evidence" value="ECO:0007669"/>
    <property type="project" value="TreeGrafter"/>
</dbReference>
<dbReference type="PANTHER" id="PTHR48100">
    <property type="entry name" value="BROAD-SPECIFICITY PHOSPHATASE YOR283W-RELATED"/>
    <property type="match status" value="1"/>
</dbReference>
<evidence type="ECO:0000313" key="1">
    <source>
        <dbReference type="EMBL" id="PYC47872.1"/>
    </source>
</evidence>
<dbReference type="RefSeq" id="WP_110795522.1">
    <property type="nucleotide sequence ID" value="NZ_KZ826483.1"/>
</dbReference>
<dbReference type="InterPro" id="IPR050275">
    <property type="entry name" value="PGM_Phosphatase"/>
</dbReference>
<dbReference type="OrthoDB" id="8347407at2"/>
<accession>A0A2V4N1N8</accession>
<dbReference type="Pfam" id="PF00300">
    <property type="entry name" value="His_Phos_1"/>
    <property type="match status" value="1"/>
</dbReference>
<dbReference type="GO" id="GO:0016791">
    <property type="term" value="F:phosphatase activity"/>
    <property type="evidence" value="ECO:0007669"/>
    <property type="project" value="TreeGrafter"/>
</dbReference>
<organism evidence="1 2">
    <name type="scientific">Litorivita pollutaquae</name>
    <dbReference type="NCBI Taxonomy" id="2200892"/>
    <lineage>
        <taxon>Bacteria</taxon>
        <taxon>Pseudomonadati</taxon>
        <taxon>Pseudomonadota</taxon>
        <taxon>Alphaproteobacteria</taxon>
        <taxon>Rhodobacterales</taxon>
        <taxon>Paracoccaceae</taxon>
        <taxon>Litorivita</taxon>
    </lineage>
</organism>
<name>A0A2V4N1N8_9RHOB</name>
<dbReference type="SUPFAM" id="SSF53254">
    <property type="entry name" value="Phosphoglycerate mutase-like"/>
    <property type="match status" value="1"/>
</dbReference>
<dbReference type="Proteomes" id="UP000248012">
    <property type="component" value="Unassembled WGS sequence"/>
</dbReference>
<dbReference type="InterPro" id="IPR029033">
    <property type="entry name" value="His_PPase_superfam"/>
</dbReference>
<dbReference type="Gene3D" id="3.40.50.1240">
    <property type="entry name" value="Phosphoglycerate mutase-like"/>
    <property type="match status" value="1"/>
</dbReference>
<dbReference type="EMBL" id="QFVT01000004">
    <property type="protein sequence ID" value="PYC47872.1"/>
    <property type="molecule type" value="Genomic_DNA"/>
</dbReference>
<proteinExistence type="predicted"/>
<dbReference type="AlphaFoldDB" id="A0A2V4N1N8"/>